<dbReference type="NCBIfam" id="TIGR01549">
    <property type="entry name" value="HAD-SF-IA-v1"/>
    <property type="match status" value="1"/>
</dbReference>
<dbReference type="Gene3D" id="3.40.50.1000">
    <property type="entry name" value="HAD superfamily/HAD-like"/>
    <property type="match status" value="1"/>
</dbReference>
<comment type="caution">
    <text evidence="10">The sequence shown here is derived from an EMBL/GenBank/DDBJ whole genome shotgun (WGS) entry which is preliminary data.</text>
</comment>
<organism evidence="10 11">
    <name type="scientific">Tibeticola sediminis</name>
    <dbReference type="NCBI Taxonomy" id="1917811"/>
    <lineage>
        <taxon>Bacteria</taxon>
        <taxon>Pseudomonadati</taxon>
        <taxon>Pseudomonadota</taxon>
        <taxon>Betaproteobacteria</taxon>
        <taxon>Burkholderiales</taxon>
        <taxon>Comamonadaceae</taxon>
        <taxon>Tibeticola</taxon>
    </lineage>
</organism>
<evidence type="ECO:0000256" key="6">
    <source>
        <dbReference type="ARBA" id="ARBA00022723"/>
    </source>
</evidence>
<comment type="catalytic activity">
    <reaction evidence="1">
        <text>2-phosphoglycolate + H2O = glycolate + phosphate</text>
        <dbReference type="Rhea" id="RHEA:14369"/>
        <dbReference type="ChEBI" id="CHEBI:15377"/>
        <dbReference type="ChEBI" id="CHEBI:29805"/>
        <dbReference type="ChEBI" id="CHEBI:43474"/>
        <dbReference type="ChEBI" id="CHEBI:58033"/>
        <dbReference type="EC" id="3.1.3.18"/>
    </reaction>
</comment>
<evidence type="ECO:0000256" key="3">
    <source>
        <dbReference type="ARBA" id="ARBA00004818"/>
    </source>
</evidence>
<dbReference type="SFLD" id="SFLDG01129">
    <property type="entry name" value="C1.5:_HAD__Beta-PGM__Phosphata"/>
    <property type="match status" value="1"/>
</dbReference>
<dbReference type="GO" id="GO:0005975">
    <property type="term" value="P:carbohydrate metabolic process"/>
    <property type="evidence" value="ECO:0007669"/>
    <property type="project" value="InterPro"/>
</dbReference>
<dbReference type="InterPro" id="IPR050155">
    <property type="entry name" value="HAD-like_hydrolase_sf"/>
</dbReference>
<comment type="similarity">
    <text evidence="4">Belongs to the HAD-like hydrolase superfamily. CbbY/CbbZ/Gph/YieH family.</text>
</comment>
<evidence type="ECO:0000256" key="2">
    <source>
        <dbReference type="ARBA" id="ARBA00001946"/>
    </source>
</evidence>
<dbReference type="InterPro" id="IPR036412">
    <property type="entry name" value="HAD-like_sf"/>
</dbReference>
<dbReference type="Proteomes" id="UP000272193">
    <property type="component" value="Unassembled WGS sequence"/>
</dbReference>
<dbReference type="NCBIfam" id="TIGR01449">
    <property type="entry name" value="PGP_bact"/>
    <property type="match status" value="1"/>
</dbReference>
<dbReference type="OrthoDB" id="9776368at2"/>
<dbReference type="GO" id="GO:0005829">
    <property type="term" value="C:cytosol"/>
    <property type="evidence" value="ECO:0007669"/>
    <property type="project" value="TreeGrafter"/>
</dbReference>
<sequence length="226" mass="24211">MTPVLSASGFRAVLFDLDGTLIDSAPDLAAAADALRTARGLPSLPFDRYRAVAGAGARGLIGVALGVQSEDPEFPALREAFFRLYEDRMTRATRAFDGVAALLQELRRRDIPWGIVTNKIARFSQPLLERIPELTGASVLVSGDTTPYTKPHPEPLLEAARRLRLEPGACVYVGDDERDILAGRAAGMRTVAACYGYLGDGGDPAGWAADAVIDSPTQFLKILQLA</sequence>
<dbReference type="GO" id="GO:0006281">
    <property type="term" value="P:DNA repair"/>
    <property type="evidence" value="ECO:0007669"/>
    <property type="project" value="TreeGrafter"/>
</dbReference>
<evidence type="ECO:0000313" key="10">
    <source>
        <dbReference type="EMBL" id="RPE72900.1"/>
    </source>
</evidence>
<evidence type="ECO:0000256" key="7">
    <source>
        <dbReference type="ARBA" id="ARBA00022801"/>
    </source>
</evidence>
<accession>A0A3N4VG65</accession>
<reference evidence="10 11" key="1">
    <citation type="submission" date="2018-11" db="EMBL/GenBank/DDBJ databases">
        <title>Genomic Encyclopedia of Type Strains, Phase IV (KMG-IV): sequencing the most valuable type-strain genomes for metagenomic binning, comparative biology and taxonomic classification.</title>
        <authorList>
            <person name="Goeker M."/>
        </authorList>
    </citation>
    <scope>NUCLEOTIDE SEQUENCE [LARGE SCALE GENOMIC DNA]</scope>
    <source>
        <strain evidence="10 11">DSM 101684</strain>
    </source>
</reference>
<keyword evidence="7" id="KW-0378">Hydrolase</keyword>
<evidence type="ECO:0000313" key="11">
    <source>
        <dbReference type="Proteomes" id="UP000272193"/>
    </source>
</evidence>
<evidence type="ECO:0000256" key="1">
    <source>
        <dbReference type="ARBA" id="ARBA00000830"/>
    </source>
</evidence>
<dbReference type="PANTHER" id="PTHR43434">
    <property type="entry name" value="PHOSPHOGLYCOLATE PHOSPHATASE"/>
    <property type="match status" value="1"/>
</dbReference>
<keyword evidence="6" id="KW-0479">Metal-binding</keyword>
<dbReference type="InterPro" id="IPR037512">
    <property type="entry name" value="PGPase_prok"/>
</dbReference>
<dbReference type="EMBL" id="RKQL01000001">
    <property type="protein sequence ID" value="RPE72900.1"/>
    <property type="molecule type" value="Genomic_DNA"/>
</dbReference>
<dbReference type="Gene3D" id="1.10.150.240">
    <property type="entry name" value="Putative phosphatase, domain 2"/>
    <property type="match status" value="1"/>
</dbReference>
<comment type="pathway">
    <text evidence="3">Organic acid metabolism; glycolate biosynthesis; glycolate from 2-phosphoglycolate: step 1/1.</text>
</comment>
<keyword evidence="8" id="KW-0460">Magnesium</keyword>
<evidence type="ECO:0000256" key="9">
    <source>
        <dbReference type="ARBA" id="ARBA00023277"/>
    </source>
</evidence>
<comment type="cofactor">
    <cofactor evidence="2">
        <name>Mg(2+)</name>
        <dbReference type="ChEBI" id="CHEBI:18420"/>
    </cofactor>
</comment>
<dbReference type="EC" id="3.1.3.18" evidence="5"/>
<evidence type="ECO:0000256" key="5">
    <source>
        <dbReference type="ARBA" id="ARBA00013078"/>
    </source>
</evidence>
<dbReference type="InterPro" id="IPR023198">
    <property type="entry name" value="PGP-like_dom2"/>
</dbReference>
<protein>
    <recommendedName>
        <fullName evidence="5">phosphoglycolate phosphatase</fullName>
        <ecNumber evidence="5">3.1.3.18</ecNumber>
    </recommendedName>
</protein>
<dbReference type="NCBIfam" id="TIGR01509">
    <property type="entry name" value="HAD-SF-IA-v3"/>
    <property type="match status" value="1"/>
</dbReference>
<proteinExistence type="inferred from homology"/>
<dbReference type="GO" id="GO:0046872">
    <property type="term" value="F:metal ion binding"/>
    <property type="evidence" value="ECO:0007669"/>
    <property type="project" value="UniProtKB-KW"/>
</dbReference>
<dbReference type="PANTHER" id="PTHR43434:SF23">
    <property type="entry name" value="PHOSPHOGLYCOLATE PHOSPHATASE"/>
    <property type="match status" value="1"/>
</dbReference>
<name>A0A3N4VG65_9BURK</name>
<dbReference type="AlphaFoldDB" id="A0A3N4VG65"/>
<dbReference type="GO" id="GO:0008967">
    <property type="term" value="F:phosphoglycolate phosphatase activity"/>
    <property type="evidence" value="ECO:0007669"/>
    <property type="project" value="UniProtKB-EC"/>
</dbReference>
<dbReference type="PRINTS" id="PR00413">
    <property type="entry name" value="HADHALOGNASE"/>
</dbReference>
<dbReference type="InterPro" id="IPR023214">
    <property type="entry name" value="HAD_sf"/>
</dbReference>
<keyword evidence="11" id="KW-1185">Reference proteome</keyword>
<dbReference type="InterPro" id="IPR006439">
    <property type="entry name" value="HAD-SF_hydro_IA"/>
</dbReference>
<dbReference type="SUPFAM" id="SSF56784">
    <property type="entry name" value="HAD-like"/>
    <property type="match status" value="1"/>
</dbReference>
<evidence type="ECO:0000256" key="4">
    <source>
        <dbReference type="ARBA" id="ARBA00006171"/>
    </source>
</evidence>
<dbReference type="RefSeq" id="WP_124220315.1">
    <property type="nucleotide sequence ID" value="NZ_RKQL01000001.1"/>
</dbReference>
<gene>
    <name evidence="10" type="ORF">EDC62_0608</name>
</gene>
<dbReference type="Pfam" id="PF13419">
    <property type="entry name" value="HAD_2"/>
    <property type="match status" value="1"/>
</dbReference>
<dbReference type="InterPro" id="IPR041492">
    <property type="entry name" value="HAD_2"/>
</dbReference>
<dbReference type="SFLD" id="SFLDS00003">
    <property type="entry name" value="Haloacid_Dehalogenase"/>
    <property type="match status" value="1"/>
</dbReference>
<keyword evidence="9" id="KW-0119">Carbohydrate metabolism</keyword>
<evidence type="ECO:0000256" key="8">
    <source>
        <dbReference type="ARBA" id="ARBA00022842"/>
    </source>
</evidence>
<dbReference type="SFLD" id="SFLDG01135">
    <property type="entry name" value="C1.5.6:_HAD__Beta-PGM__Phospha"/>
    <property type="match status" value="1"/>
</dbReference>